<sequence>MFVDLNVASVVCYHSIRQAAEGMKCTLRKELLQLSVIAVDVVAVVCVQSLLDVGLRNWLPLSSTIRRQDVARLPAPHCLPRFSVRYWNFT</sequence>
<name>A0A0M3I3Z4_ASCLU</name>
<evidence type="ECO:0000313" key="2">
    <source>
        <dbReference type="WBParaSite" id="ALUE_0001143501-mRNA-1"/>
    </source>
</evidence>
<keyword evidence="1" id="KW-1185">Reference proteome</keyword>
<dbReference type="AlphaFoldDB" id="A0A0M3I3Z4"/>
<proteinExistence type="predicted"/>
<protein>
    <submittedName>
        <fullName evidence="2">Uncharacterized protein</fullName>
    </submittedName>
</protein>
<organism evidence="1 2">
    <name type="scientific">Ascaris lumbricoides</name>
    <name type="common">Giant roundworm</name>
    <dbReference type="NCBI Taxonomy" id="6252"/>
    <lineage>
        <taxon>Eukaryota</taxon>
        <taxon>Metazoa</taxon>
        <taxon>Ecdysozoa</taxon>
        <taxon>Nematoda</taxon>
        <taxon>Chromadorea</taxon>
        <taxon>Rhabditida</taxon>
        <taxon>Spirurina</taxon>
        <taxon>Ascaridomorpha</taxon>
        <taxon>Ascaridoidea</taxon>
        <taxon>Ascarididae</taxon>
        <taxon>Ascaris</taxon>
    </lineage>
</organism>
<accession>A0A0M3I3Z4</accession>
<dbReference type="Proteomes" id="UP000036681">
    <property type="component" value="Unplaced"/>
</dbReference>
<dbReference type="WBParaSite" id="ALUE_0001143501-mRNA-1">
    <property type="protein sequence ID" value="ALUE_0001143501-mRNA-1"/>
    <property type="gene ID" value="ALUE_0001143501"/>
</dbReference>
<reference evidence="2" key="1">
    <citation type="submission" date="2017-02" db="UniProtKB">
        <authorList>
            <consortium name="WormBaseParasite"/>
        </authorList>
    </citation>
    <scope>IDENTIFICATION</scope>
</reference>
<evidence type="ECO:0000313" key="1">
    <source>
        <dbReference type="Proteomes" id="UP000036681"/>
    </source>
</evidence>